<evidence type="ECO:0000313" key="5">
    <source>
        <dbReference type="EMBL" id="MBB5982512.1"/>
    </source>
</evidence>
<gene>
    <name evidence="5" type="ORF">HDA44_005853</name>
</gene>
<accession>A0A841DV66</accession>
<comment type="similarity">
    <text evidence="1">Belongs to the peptidase S33 family.</text>
</comment>
<dbReference type="Proteomes" id="UP000558997">
    <property type="component" value="Unassembled WGS sequence"/>
</dbReference>
<protein>
    <submittedName>
        <fullName evidence="5">Pimeloyl-ACP methyl ester carboxylesterase</fullName>
    </submittedName>
</protein>
<dbReference type="AlphaFoldDB" id="A0A841DV66"/>
<evidence type="ECO:0000313" key="6">
    <source>
        <dbReference type="Proteomes" id="UP000558997"/>
    </source>
</evidence>
<keyword evidence="3" id="KW-0732">Signal</keyword>
<dbReference type="GO" id="GO:0016787">
    <property type="term" value="F:hydrolase activity"/>
    <property type="evidence" value="ECO:0007669"/>
    <property type="project" value="UniProtKB-KW"/>
</dbReference>
<dbReference type="InterPro" id="IPR051601">
    <property type="entry name" value="Serine_prot/Carboxylest_S33"/>
</dbReference>
<dbReference type="SUPFAM" id="SSF53474">
    <property type="entry name" value="alpha/beta-Hydrolases"/>
    <property type="match status" value="1"/>
</dbReference>
<feature type="chain" id="PRO_5032765847" evidence="3">
    <location>
        <begin position="39"/>
        <end position="487"/>
    </location>
</feature>
<evidence type="ECO:0000256" key="3">
    <source>
        <dbReference type="SAM" id="SignalP"/>
    </source>
</evidence>
<dbReference type="RefSeq" id="WP_238352578.1">
    <property type="nucleotide sequence ID" value="NZ_BAAAVN010000026.1"/>
</dbReference>
<dbReference type="InterPro" id="IPR029058">
    <property type="entry name" value="AB_hydrolase_fold"/>
</dbReference>
<comment type="caution">
    <text evidence="5">The sequence shown here is derived from an EMBL/GenBank/DDBJ whole genome shotgun (WGS) entry which is preliminary data.</text>
</comment>
<proteinExistence type="inferred from homology"/>
<evidence type="ECO:0000256" key="2">
    <source>
        <dbReference type="ARBA" id="ARBA00022801"/>
    </source>
</evidence>
<keyword evidence="2" id="KW-0378">Hydrolase</keyword>
<sequence>MTFSRPALAGATLAGATLTGVALLGVLAAGLTTLPSMAADTVAAAGPQVRWTDCKPEGKDKPEDVKGSQCATLRLPVDWRDPAGPSFDLAIARRTAKVPRERVGVLVFGPGGPGDSGVDRIKTGISRFSTDLQDRFDIVSFDPRGVARSNPVRCSADLLAKQPSPIIKSAAEFSATISYNRQLATDCRANTGPLYDHIDTWQTVRDLDAIRRVLGEAKITFHGSSYGTVLGGQYAETYPHRVRAMVLESVSDHSTSSTRAFLDDQAAAAQDSFDEFVKWCDATTTCALHGRDAHAVWADQLAKSADPFRLSFAAFKLLYGPQWSKLADTLAGSTATTTAAPTGLASYPLAVFCQDWNLPVRDYREYAAHLQRIARNNQDVKYPGQLMAASICLGAPKANNPQHVLKVRDLKTPVLLANAIHDPATGYDWARSVARQLGRSGVLLTYEGWGHGSYSKGACMQSTVDRYLIALDVPERGTSCPAVAPVG</sequence>
<keyword evidence="6" id="KW-1185">Reference proteome</keyword>
<name>A0A841DV66_9ACTN</name>
<dbReference type="PANTHER" id="PTHR43248:SF25">
    <property type="entry name" value="AB HYDROLASE-1 DOMAIN-CONTAINING PROTEIN-RELATED"/>
    <property type="match status" value="1"/>
</dbReference>
<feature type="domain" description="Peptidase S33 tripeptidyl aminopeptidase-like C-terminal" evidence="4">
    <location>
        <begin position="391"/>
        <end position="480"/>
    </location>
</feature>
<dbReference type="Pfam" id="PF08386">
    <property type="entry name" value="Abhydrolase_4"/>
    <property type="match status" value="1"/>
</dbReference>
<dbReference type="Gene3D" id="3.40.50.1820">
    <property type="entry name" value="alpha/beta hydrolase"/>
    <property type="match status" value="1"/>
</dbReference>
<feature type="signal peptide" evidence="3">
    <location>
        <begin position="1"/>
        <end position="38"/>
    </location>
</feature>
<dbReference type="EMBL" id="JACHNF010000001">
    <property type="protein sequence ID" value="MBB5982512.1"/>
    <property type="molecule type" value="Genomic_DNA"/>
</dbReference>
<organism evidence="5 6">
    <name type="scientific">Kribbella solani</name>
    <dbReference type="NCBI Taxonomy" id="236067"/>
    <lineage>
        <taxon>Bacteria</taxon>
        <taxon>Bacillati</taxon>
        <taxon>Actinomycetota</taxon>
        <taxon>Actinomycetes</taxon>
        <taxon>Propionibacteriales</taxon>
        <taxon>Kribbellaceae</taxon>
        <taxon>Kribbella</taxon>
    </lineage>
</organism>
<evidence type="ECO:0000256" key="1">
    <source>
        <dbReference type="ARBA" id="ARBA00010088"/>
    </source>
</evidence>
<reference evidence="5 6" key="1">
    <citation type="submission" date="2020-08" db="EMBL/GenBank/DDBJ databases">
        <title>Sequencing the genomes of 1000 actinobacteria strains.</title>
        <authorList>
            <person name="Klenk H.-P."/>
        </authorList>
    </citation>
    <scope>NUCLEOTIDE SEQUENCE [LARGE SCALE GENOMIC DNA]</scope>
    <source>
        <strain evidence="5 6">DSM 17294</strain>
    </source>
</reference>
<dbReference type="InterPro" id="IPR013595">
    <property type="entry name" value="Pept_S33_TAP-like_C"/>
</dbReference>
<evidence type="ECO:0000259" key="4">
    <source>
        <dbReference type="Pfam" id="PF08386"/>
    </source>
</evidence>
<dbReference type="PANTHER" id="PTHR43248">
    <property type="entry name" value="2-SUCCINYL-6-HYDROXY-2,4-CYCLOHEXADIENE-1-CARBOXYLATE SYNTHASE"/>
    <property type="match status" value="1"/>
</dbReference>